<dbReference type="SUPFAM" id="SSF52266">
    <property type="entry name" value="SGNH hydrolase"/>
    <property type="match status" value="1"/>
</dbReference>
<evidence type="ECO:0000313" key="4">
    <source>
        <dbReference type="Proteomes" id="UP001187192"/>
    </source>
</evidence>
<dbReference type="CDD" id="cd01837">
    <property type="entry name" value="SGNH_plant_lipase_like"/>
    <property type="match status" value="1"/>
</dbReference>
<dbReference type="Pfam" id="PF00657">
    <property type="entry name" value="Lipase_GDSL"/>
    <property type="match status" value="2"/>
</dbReference>
<evidence type="ECO:0000256" key="1">
    <source>
        <dbReference type="ARBA" id="ARBA00008668"/>
    </source>
</evidence>
<dbReference type="EMBL" id="BTGU01000006">
    <property type="protein sequence ID" value="GMN36816.1"/>
    <property type="molecule type" value="Genomic_DNA"/>
</dbReference>
<evidence type="ECO:0000256" key="2">
    <source>
        <dbReference type="ARBA" id="ARBA00022729"/>
    </source>
</evidence>
<dbReference type="InterPro" id="IPR044552">
    <property type="entry name" value="GLIP1-5/GLL25"/>
</dbReference>
<dbReference type="Gene3D" id="3.40.50.1110">
    <property type="entry name" value="SGNH hydrolase"/>
    <property type="match status" value="4"/>
</dbReference>
<dbReference type="PROSITE" id="PS01098">
    <property type="entry name" value="LIPASE_GDSL_SER"/>
    <property type="match status" value="1"/>
</dbReference>
<accession>A0AA88AAE4</accession>
<evidence type="ECO:0008006" key="5">
    <source>
        <dbReference type="Google" id="ProtNLM"/>
    </source>
</evidence>
<keyword evidence="4" id="KW-1185">Reference proteome</keyword>
<protein>
    <recommendedName>
        <fullName evidence="5">GDSL esterase/lipase 1-like</fullName>
    </recommendedName>
</protein>
<dbReference type="InterPro" id="IPR036514">
    <property type="entry name" value="SGNH_hydro_sf"/>
</dbReference>
<proteinExistence type="inferred from homology"/>
<reference evidence="3" key="1">
    <citation type="submission" date="2023-07" db="EMBL/GenBank/DDBJ databases">
        <title>draft genome sequence of fig (Ficus carica).</title>
        <authorList>
            <person name="Takahashi T."/>
            <person name="Nishimura K."/>
        </authorList>
    </citation>
    <scope>NUCLEOTIDE SEQUENCE</scope>
</reference>
<comment type="caution">
    <text evidence="3">The sequence shown here is derived from an EMBL/GenBank/DDBJ whole genome shotgun (WGS) entry which is preliminary data.</text>
</comment>
<dbReference type="InterPro" id="IPR008265">
    <property type="entry name" value="Lipase_GDSL_AS"/>
</dbReference>
<comment type="similarity">
    <text evidence="1">Belongs to the 'GDSL' lipolytic enzyme family.</text>
</comment>
<dbReference type="PANTHER" id="PTHR45966">
    <property type="entry name" value="GDSL-LIKE LIPASE/ACYLHYDROLASE"/>
    <property type="match status" value="1"/>
</dbReference>
<gene>
    <name evidence="3" type="ORF">TIFTF001_006322</name>
</gene>
<sequence>MACCGSGPYRGIHSCGSVMKEYELCENPSDFLYFDSFHPTEKVNEQIAKLFWSGNSDITGPYNLKSLFELDNKCRSTSLISIASSCRDHWLLEKPVALFLFGDSIFDAGNNNYIKTTHRANFWPYGETFFGTPTGRATNGRTIPDFISEYAKLPLIPPFLKPNLNNYDYGANFASIGAGALVETYQGFVIDLKTQLKNFKTVEKQLRHKLGSDEATTLLSTAVYLFSVGGNDYIGPLLKNSSFFELQSFQKEYGGMVIGNLTNVIQEIYKQGGRKFGFVNMTPIGCLPSMKALKQIKTNGSCVEEFTELAKQHNRGLSETLQKLESQLTGFKYALHDFFPSFNERSEEPSKYGFKEVNMACCGSGPYRGIHSCGSVTKEYELCENPNDFLYFDGFHPTEKVNEQIAKLFWSGNSDITGPNYNLKYLFQVDNKCRSTSLAIFGLYVLCAIFLVGTTSSCRHHWLLEKPVALFVFGDSIFDVGNNNYIRTTRALQANYWSHGESFFDNPTGRRTNGRTIPDFISEFVRIQDGEYAKLPLIPPYLQPNLINYDYGVNFASVGAGSLVETHQGLLNEIVQYVIDLETQLSNFKNIKMNLRRKVGFKEVNMACCGSGKYRGIPSCGSVTKEYELCDNPSDFLYFDFSHFTEKTYEQIAKLFWSGNSDITGPYNLKSLFERDIKCNSITLVSN</sequence>
<organism evidence="3 4">
    <name type="scientific">Ficus carica</name>
    <name type="common">Common fig</name>
    <dbReference type="NCBI Taxonomy" id="3494"/>
    <lineage>
        <taxon>Eukaryota</taxon>
        <taxon>Viridiplantae</taxon>
        <taxon>Streptophyta</taxon>
        <taxon>Embryophyta</taxon>
        <taxon>Tracheophyta</taxon>
        <taxon>Spermatophyta</taxon>
        <taxon>Magnoliopsida</taxon>
        <taxon>eudicotyledons</taxon>
        <taxon>Gunneridae</taxon>
        <taxon>Pentapetalae</taxon>
        <taxon>rosids</taxon>
        <taxon>fabids</taxon>
        <taxon>Rosales</taxon>
        <taxon>Moraceae</taxon>
        <taxon>Ficeae</taxon>
        <taxon>Ficus</taxon>
    </lineage>
</organism>
<evidence type="ECO:0000313" key="3">
    <source>
        <dbReference type="EMBL" id="GMN36816.1"/>
    </source>
</evidence>
<dbReference type="GO" id="GO:0006629">
    <property type="term" value="P:lipid metabolic process"/>
    <property type="evidence" value="ECO:0007669"/>
    <property type="project" value="InterPro"/>
</dbReference>
<dbReference type="FunFam" id="3.40.50.1110:FF:000003">
    <property type="entry name" value="GDSL esterase/lipase APG"/>
    <property type="match status" value="1"/>
</dbReference>
<dbReference type="GO" id="GO:0016298">
    <property type="term" value="F:lipase activity"/>
    <property type="evidence" value="ECO:0007669"/>
    <property type="project" value="InterPro"/>
</dbReference>
<name>A0AA88AAE4_FICCA</name>
<dbReference type="InterPro" id="IPR035669">
    <property type="entry name" value="SGNH_plant_lipase-like"/>
</dbReference>
<keyword evidence="2" id="KW-0732">Signal</keyword>
<dbReference type="AlphaFoldDB" id="A0AA88AAE4"/>
<dbReference type="InterPro" id="IPR001087">
    <property type="entry name" value="GDSL"/>
</dbReference>
<dbReference type="Proteomes" id="UP001187192">
    <property type="component" value="Unassembled WGS sequence"/>
</dbReference>
<dbReference type="PANTHER" id="PTHR45966:SF1">
    <property type="entry name" value="GDSL ESTERASE_LIPASE 1-RELATED"/>
    <property type="match status" value="1"/>
</dbReference>